<proteinExistence type="predicted"/>
<gene>
    <name evidence="1" type="ORF">BRE01_19860</name>
</gene>
<sequence length="50" mass="5589">MLSGYRMSIGMPELFAVWCEEAEYGDKRYFLSPNAYTTGSFPVSGNEASK</sequence>
<keyword evidence="2" id="KW-1185">Reference proteome</keyword>
<accession>A0ABQ0TK72</accession>
<reference evidence="1 2" key="1">
    <citation type="submission" date="2019-06" db="EMBL/GenBank/DDBJ databases">
        <title>Whole genome shotgun sequence of Brevibacillus reuszeri NBRC 15719.</title>
        <authorList>
            <person name="Hosoyama A."/>
            <person name="Uohara A."/>
            <person name="Ohji S."/>
            <person name="Ichikawa N."/>
        </authorList>
    </citation>
    <scope>NUCLEOTIDE SEQUENCE [LARGE SCALE GENOMIC DNA]</scope>
    <source>
        <strain evidence="1 2">NBRC 15719</strain>
    </source>
</reference>
<evidence type="ECO:0000313" key="1">
    <source>
        <dbReference type="EMBL" id="GED68284.1"/>
    </source>
</evidence>
<dbReference type="EMBL" id="BJON01000008">
    <property type="protein sequence ID" value="GED68284.1"/>
    <property type="molecule type" value="Genomic_DNA"/>
</dbReference>
<organism evidence="1 2">
    <name type="scientific">Brevibacillus reuszeri</name>
    <dbReference type="NCBI Taxonomy" id="54915"/>
    <lineage>
        <taxon>Bacteria</taxon>
        <taxon>Bacillati</taxon>
        <taxon>Bacillota</taxon>
        <taxon>Bacilli</taxon>
        <taxon>Bacillales</taxon>
        <taxon>Paenibacillaceae</taxon>
        <taxon>Brevibacillus</taxon>
    </lineage>
</organism>
<evidence type="ECO:0000313" key="2">
    <source>
        <dbReference type="Proteomes" id="UP000319578"/>
    </source>
</evidence>
<name>A0ABQ0TK72_9BACL</name>
<comment type="caution">
    <text evidence="1">The sequence shown here is derived from an EMBL/GenBank/DDBJ whole genome shotgun (WGS) entry which is preliminary data.</text>
</comment>
<dbReference type="Proteomes" id="UP000319578">
    <property type="component" value="Unassembled WGS sequence"/>
</dbReference>
<protein>
    <submittedName>
        <fullName evidence="1">Uncharacterized protein</fullName>
    </submittedName>
</protein>